<dbReference type="InterPro" id="IPR053154">
    <property type="entry name" value="c-di-AMP_regulator"/>
</dbReference>
<gene>
    <name evidence="2" type="ORF">DFQ06_1355</name>
</gene>
<dbReference type="PANTHER" id="PTHR37804:SF1">
    <property type="entry name" value="CDAA REGULATORY PROTEIN CDAR"/>
    <property type="match status" value="1"/>
</dbReference>
<dbReference type="Gene3D" id="2.170.120.30">
    <property type="match status" value="1"/>
</dbReference>
<keyword evidence="1" id="KW-0472">Membrane</keyword>
<protein>
    <submittedName>
        <fullName evidence="2">YbbR-like protein</fullName>
    </submittedName>
</protein>
<organism evidence="2 3">
    <name type="scientific">Algibacter lectus</name>
    <dbReference type="NCBI Taxonomy" id="221126"/>
    <lineage>
        <taxon>Bacteria</taxon>
        <taxon>Pseudomonadati</taxon>
        <taxon>Bacteroidota</taxon>
        <taxon>Flavobacteriia</taxon>
        <taxon>Flavobacteriales</taxon>
        <taxon>Flavobacteriaceae</taxon>
        <taxon>Algibacter</taxon>
    </lineage>
</organism>
<dbReference type="AlphaFoldDB" id="A0A4R8MKG2"/>
<evidence type="ECO:0000313" key="3">
    <source>
        <dbReference type="Proteomes" id="UP000294824"/>
    </source>
</evidence>
<proteinExistence type="predicted"/>
<accession>A0A4R8MKG2</accession>
<sequence>MIKKLKSHLLSSIKSKKINIFLLFLVSAFIILIFNKLSKEYTNTLVFNIEMEHVPQEHVILNDSTNFLAITLKTHGFKWLNYYMSTPKVKIDFAKDVYRKDSAYVWHKSIKYLANTQFESHVELLNILPDTLYFKYGVNLVKKVPVKLKSDVSFSLGYDVAGDYKLQPDSVTVIGPDVLVSKLKFIETKPVTLIDVKTDITKNLELDLPNMADLKFSSKTSVLKATVEKFTEGKLKIPVNIINTPDSLRIKYFPKEINVSYYVSLKNFNSVTVKDFKVVCDYSKVTKGSTLTPELVKMPEQVKNARINQQLIEFIITK</sequence>
<dbReference type="EMBL" id="SORL01000007">
    <property type="protein sequence ID" value="TDY64445.1"/>
    <property type="molecule type" value="Genomic_DNA"/>
</dbReference>
<dbReference type="InterPro" id="IPR012505">
    <property type="entry name" value="YbbR"/>
</dbReference>
<feature type="transmembrane region" description="Helical" evidence="1">
    <location>
        <begin position="20"/>
        <end position="38"/>
    </location>
</feature>
<name>A0A4R8MKG2_9FLAO</name>
<dbReference type="Gene3D" id="2.170.120.40">
    <property type="entry name" value="YbbR-like domain"/>
    <property type="match status" value="1"/>
</dbReference>
<keyword evidence="1" id="KW-0812">Transmembrane</keyword>
<evidence type="ECO:0000256" key="1">
    <source>
        <dbReference type="SAM" id="Phobius"/>
    </source>
</evidence>
<keyword evidence="1" id="KW-1133">Transmembrane helix</keyword>
<comment type="caution">
    <text evidence="2">The sequence shown here is derived from an EMBL/GenBank/DDBJ whole genome shotgun (WGS) entry which is preliminary data.</text>
</comment>
<evidence type="ECO:0000313" key="2">
    <source>
        <dbReference type="EMBL" id="TDY64445.1"/>
    </source>
</evidence>
<reference evidence="2 3" key="1">
    <citation type="submission" date="2019-03" db="EMBL/GenBank/DDBJ databases">
        <title>Genomic Encyclopedia of Type Strains, Phase III (KMG-III): the genomes of soil and plant-associated and newly described type strains.</title>
        <authorList>
            <person name="Whitman W."/>
        </authorList>
    </citation>
    <scope>NUCLEOTIDE SEQUENCE [LARGE SCALE GENOMIC DNA]</scope>
    <source>
        <strain evidence="2 3">CECT 8301</strain>
    </source>
</reference>
<dbReference type="RefSeq" id="WP_162857666.1">
    <property type="nucleotide sequence ID" value="NZ_CANLRM010000001.1"/>
</dbReference>
<dbReference type="PANTHER" id="PTHR37804">
    <property type="entry name" value="CDAA REGULATORY PROTEIN CDAR"/>
    <property type="match status" value="1"/>
</dbReference>
<dbReference type="Proteomes" id="UP000294824">
    <property type="component" value="Unassembled WGS sequence"/>
</dbReference>
<dbReference type="Pfam" id="PF07949">
    <property type="entry name" value="YbbR"/>
    <property type="match status" value="1"/>
</dbReference>
<keyword evidence="3" id="KW-1185">Reference proteome</keyword>